<evidence type="ECO:0000256" key="6">
    <source>
        <dbReference type="ARBA" id="ARBA00014769"/>
    </source>
</evidence>
<comment type="pathway">
    <text evidence="2">Pyrimidine metabolism; UMP biosynthesis via de novo pathway; UMP from orotate: step 1/2.</text>
</comment>
<dbReference type="PANTHER" id="PTHR46683:SF1">
    <property type="entry name" value="OROTATE PHOSPHORIBOSYLTRANSFERASE 1-RELATED"/>
    <property type="match status" value="1"/>
</dbReference>
<dbReference type="AlphaFoldDB" id="A0A9W8XU98"/>
<dbReference type="InterPro" id="IPR000836">
    <property type="entry name" value="PRTase_dom"/>
</dbReference>
<dbReference type="HAMAP" id="MF_01208">
    <property type="entry name" value="PyrE"/>
    <property type="match status" value="1"/>
</dbReference>
<comment type="catalytic activity">
    <reaction evidence="10">
        <text>orotidine 5'-phosphate + diphosphate = orotate + 5-phospho-alpha-D-ribose 1-diphosphate</text>
        <dbReference type="Rhea" id="RHEA:10380"/>
        <dbReference type="ChEBI" id="CHEBI:30839"/>
        <dbReference type="ChEBI" id="CHEBI:33019"/>
        <dbReference type="ChEBI" id="CHEBI:57538"/>
        <dbReference type="ChEBI" id="CHEBI:58017"/>
        <dbReference type="EC" id="2.4.2.10"/>
    </reaction>
</comment>
<dbReference type="GeneID" id="80903945"/>
<evidence type="ECO:0000256" key="10">
    <source>
        <dbReference type="ARBA" id="ARBA00049126"/>
    </source>
</evidence>
<evidence type="ECO:0000256" key="2">
    <source>
        <dbReference type="ARBA" id="ARBA00004889"/>
    </source>
</evidence>
<protein>
    <recommendedName>
        <fullName evidence="6">Orotate phosphoribosyltransferase</fullName>
        <ecNumber evidence="5">2.4.2.10</ecNumber>
    </recommendedName>
</protein>
<dbReference type="Proteomes" id="UP001140513">
    <property type="component" value="Unassembled WGS sequence"/>
</dbReference>
<comment type="similarity">
    <text evidence="3">Belongs to the purine/pyrimidine phosphoribosyltransferase family. PyrE subfamily.</text>
</comment>
<dbReference type="CDD" id="cd06223">
    <property type="entry name" value="PRTases_typeI"/>
    <property type="match status" value="1"/>
</dbReference>
<evidence type="ECO:0000313" key="12">
    <source>
        <dbReference type="EMBL" id="KAJ4359859.1"/>
    </source>
</evidence>
<keyword evidence="13" id="KW-1185">Reference proteome</keyword>
<dbReference type="EMBL" id="JAPEUX010000001">
    <property type="protein sequence ID" value="KAJ4359859.1"/>
    <property type="molecule type" value="Genomic_DNA"/>
</dbReference>
<organism evidence="12 13">
    <name type="scientific">Didymosphaeria variabile</name>
    <dbReference type="NCBI Taxonomy" id="1932322"/>
    <lineage>
        <taxon>Eukaryota</taxon>
        <taxon>Fungi</taxon>
        <taxon>Dikarya</taxon>
        <taxon>Ascomycota</taxon>
        <taxon>Pezizomycotina</taxon>
        <taxon>Dothideomycetes</taxon>
        <taxon>Pleosporomycetidae</taxon>
        <taxon>Pleosporales</taxon>
        <taxon>Massarineae</taxon>
        <taxon>Didymosphaeriaceae</taxon>
        <taxon>Didymosphaeria</taxon>
    </lineage>
</organism>
<evidence type="ECO:0000256" key="1">
    <source>
        <dbReference type="ARBA" id="ARBA00003769"/>
    </source>
</evidence>
<evidence type="ECO:0000259" key="11">
    <source>
        <dbReference type="Pfam" id="PF00156"/>
    </source>
</evidence>
<evidence type="ECO:0000256" key="9">
    <source>
        <dbReference type="ARBA" id="ARBA00022975"/>
    </source>
</evidence>
<dbReference type="GO" id="GO:0046132">
    <property type="term" value="P:pyrimidine ribonucleoside biosynthetic process"/>
    <property type="evidence" value="ECO:0007669"/>
    <property type="project" value="TreeGrafter"/>
</dbReference>
<dbReference type="SUPFAM" id="SSF53271">
    <property type="entry name" value="PRTase-like"/>
    <property type="match status" value="1"/>
</dbReference>
<feature type="domain" description="Phosphoribosyltransferase" evidence="11">
    <location>
        <begin position="94"/>
        <end position="206"/>
    </location>
</feature>
<gene>
    <name evidence="12" type="primary">URA5</name>
    <name evidence="12" type="ORF">N0V89_000415</name>
</gene>
<name>A0A9W8XU98_9PLEO</name>
<evidence type="ECO:0000256" key="8">
    <source>
        <dbReference type="ARBA" id="ARBA00022679"/>
    </source>
</evidence>
<evidence type="ECO:0000256" key="3">
    <source>
        <dbReference type="ARBA" id="ARBA00006340"/>
    </source>
</evidence>
<dbReference type="Gene3D" id="3.40.50.2020">
    <property type="match status" value="1"/>
</dbReference>
<dbReference type="Pfam" id="PF00156">
    <property type="entry name" value="Pribosyltran"/>
    <property type="match status" value="1"/>
</dbReference>
<evidence type="ECO:0000256" key="4">
    <source>
        <dbReference type="ARBA" id="ARBA00011738"/>
    </source>
</evidence>
<comment type="caution">
    <text evidence="12">The sequence shown here is derived from an EMBL/GenBank/DDBJ whole genome shotgun (WGS) entry which is preliminary data.</text>
</comment>
<comment type="function">
    <text evidence="1">Catalyzes the transfer of a ribosyl phosphate group from 5-phosphoribose 1-diphosphate to orotate, leading to the formation of orotidine monophosphate (OMP).</text>
</comment>
<keyword evidence="8 12" id="KW-0808">Transferase</keyword>
<dbReference type="RefSeq" id="XP_056076061.1">
    <property type="nucleotide sequence ID" value="XM_056209239.1"/>
</dbReference>
<accession>A0A9W8XU98</accession>
<dbReference type="EC" id="2.4.2.10" evidence="5"/>
<reference evidence="12" key="1">
    <citation type="submission" date="2022-10" db="EMBL/GenBank/DDBJ databases">
        <title>Tapping the CABI collections for fungal endophytes: first genome assemblies for Collariella, Neodidymelliopsis, Ascochyta clinopodiicola, Didymella pomorum, Didymosphaeria variabile, Neocosmospora piperis and Neocucurbitaria cava.</title>
        <authorList>
            <person name="Hill R."/>
        </authorList>
    </citation>
    <scope>NUCLEOTIDE SEQUENCE</scope>
    <source>
        <strain evidence="12">IMI 356815</strain>
    </source>
</reference>
<evidence type="ECO:0000256" key="7">
    <source>
        <dbReference type="ARBA" id="ARBA00022676"/>
    </source>
</evidence>
<comment type="subunit">
    <text evidence="4">Homodimer.</text>
</comment>
<keyword evidence="7 12" id="KW-0328">Glycosyltransferase</keyword>
<dbReference type="OrthoDB" id="5553476at2759"/>
<proteinExistence type="inferred from homology"/>
<dbReference type="GO" id="GO:0004588">
    <property type="term" value="F:orotate phosphoribosyltransferase activity"/>
    <property type="evidence" value="ECO:0007669"/>
    <property type="project" value="UniProtKB-EC"/>
</dbReference>
<keyword evidence="9" id="KW-0665">Pyrimidine biosynthesis</keyword>
<dbReference type="InterPro" id="IPR023031">
    <property type="entry name" value="OPRT"/>
</dbReference>
<dbReference type="InterPro" id="IPR029057">
    <property type="entry name" value="PRTase-like"/>
</dbReference>
<dbReference type="PANTHER" id="PTHR46683">
    <property type="entry name" value="OROTATE PHOSPHORIBOSYLTRANSFERASE 1-RELATED"/>
    <property type="match status" value="1"/>
</dbReference>
<dbReference type="NCBIfam" id="TIGR00336">
    <property type="entry name" value="pyrE"/>
    <property type="match status" value="1"/>
</dbReference>
<dbReference type="GO" id="GO:0006207">
    <property type="term" value="P:'de novo' pyrimidine nucleobase biosynthetic process"/>
    <property type="evidence" value="ECO:0007669"/>
    <property type="project" value="TreeGrafter"/>
</dbReference>
<evidence type="ECO:0000256" key="5">
    <source>
        <dbReference type="ARBA" id="ARBA00011971"/>
    </source>
</evidence>
<evidence type="ECO:0000313" key="13">
    <source>
        <dbReference type="Proteomes" id="UP001140513"/>
    </source>
</evidence>
<dbReference type="InterPro" id="IPR004467">
    <property type="entry name" value="Or_phspho_trans_dom"/>
</dbReference>
<sequence>MCAGPSSPGSELGKEILKTFRNNCQQYVYAQRIKMSLPEYKQAFLKDCVEAGALKFGTFTLKSKRISPYFFNAGLFHRADLLRSISSAYAHTLASHSKSDPSFQFDVLFGPAYKGIPLAAAAVDKLADLDISKYGKKSYSFNRKEAKDHGEGGNIVGASLKGQKIVIVDDVITAGTAIREAIDIIKREGGELVGIIVAFDRLEKTPSATDDDGQPRPSAIGEVRKQYGIPVLAILTLDDVVEYLRGLGSAEDLKRLDEYREKYRASD</sequence>
<dbReference type="FunFam" id="3.40.50.2020:FF:000008">
    <property type="entry name" value="Orotate phosphoribosyltransferase"/>
    <property type="match status" value="1"/>
</dbReference>
<dbReference type="GO" id="GO:0006221">
    <property type="term" value="P:pyrimidine nucleotide biosynthetic process"/>
    <property type="evidence" value="ECO:0007669"/>
    <property type="project" value="UniProtKB-KW"/>
</dbReference>
<dbReference type="GO" id="GO:0005737">
    <property type="term" value="C:cytoplasm"/>
    <property type="evidence" value="ECO:0007669"/>
    <property type="project" value="TreeGrafter"/>
</dbReference>